<dbReference type="Gene3D" id="3.30.1380.10">
    <property type="match status" value="1"/>
</dbReference>
<dbReference type="GO" id="GO:0008270">
    <property type="term" value="F:zinc ion binding"/>
    <property type="evidence" value="ECO:0007669"/>
    <property type="project" value="UniProtKB-UniRule"/>
</dbReference>
<dbReference type="GO" id="GO:0160237">
    <property type="term" value="F:D-Ala-D-Ala dipeptidase activity"/>
    <property type="evidence" value="ECO:0007669"/>
    <property type="project" value="UniProtKB-EC"/>
</dbReference>
<comment type="cofactor">
    <cofactor evidence="9">
        <name>Zn(2+)</name>
        <dbReference type="ChEBI" id="CHEBI:29105"/>
    </cofactor>
    <text evidence="9">Binds 1 zinc ion per subunit.</text>
</comment>
<feature type="binding site" evidence="9">
    <location>
        <position position="113"/>
    </location>
    <ligand>
        <name>Zn(2+)</name>
        <dbReference type="ChEBI" id="CHEBI:29105"/>
        <note>catalytic</note>
    </ligand>
</feature>
<organism evidence="11 12">
    <name type="scientific">Duganella flavida</name>
    <dbReference type="NCBI Taxonomy" id="2692175"/>
    <lineage>
        <taxon>Bacteria</taxon>
        <taxon>Pseudomonadati</taxon>
        <taxon>Pseudomonadota</taxon>
        <taxon>Betaproteobacteria</taxon>
        <taxon>Burkholderiales</taxon>
        <taxon>Oxalobacteraceae</taxon>
        <taxon>Telluria group</taxon>
        <taxon>Duganella</taxon>
    </lineage>
</organism>
<keyword evidence="4 9" id="KW-0378">Hydrolase</keyword>
<dbReference type="GO" id="GO:0071555">
    <property type="term" value="P:cell wall organization"/>
    <property type="evidence" value="ECO:0007669"/>
    <property type="project" value="UniProtKB-KW"/>
</dbReference>
<dbReference type="PIRSF" id="PIRSF026671">
    <property type="entry name" value="AA_dipeptidase"/>
    <property type="match status" value="1"/>
</dbReference>
<dbReference type="EC" id="3.4.13.22" evidence="9 10"/>
<keyword evidence="8 10" id="KW-0961">Cell wall biogenesis/degradation</keyword>
<evidence type="ECO:0000256" key="9">
    <source>
        <dbReference type="HAMAP-Rule" id="MF_01924"/>
    </source>
</evidence>
<feature type="binding site" evidence="9">
    <location>
        <position position="120"/>
    </location>
    <ligand>
        <name>Zn(2+)</name>
        <dbReference type="ChEBI" id="CHEBI:29105"/>
        <note>catalytic</note>
    </ligand>
</feature>
<dbReference type="HAMAP" id="MF_01924">
    <property type="entry name" value="A_A_dipeptidase"/>
    <property type="match status" value="1"/>
</dbReference>
<comment type="catalytic activity">
    <reaction evidence="1 9 10">
        <text>D-alanyl-D-alanine + H2O = 2 D-alanine</text>
        <dbReference type="Rhea" id="RHEA:20661"/>
        <dbReference type="ChEBI" id="CHEBI:15377"/>
        <dbReference type="ChEBI" id="CHEBI:57416"/>
        <dbReference type="ChEBI" id="CHEBI:57822"/>
        <dbReference type="EC" id="3.4.13.22"/>
    </reaction>
</comment>
<dbReference type="GO" id="GO:0008237">
    <property type="term" value="F:metallopeptidase activity"/>
    <property type="evidence" value="ECO:0007669"/>
    <property type="project" value="UniProtKB-KW"/>
</dbReference>
<feature type="site" description="Transition state stabilizer" evidence="9">
    <location>
        <position position="83"/>
    </location>
</feature>
<proteinExistence type="inferred from homology"/>
<comment type="similarity">
    <text evidence="9 10">Belongs to the peptidase M15D family.</text>
</comment>
<dbReference type="AlphaFoldDB" id="A0A6L8K8B1"/>
<comment type="function">
    <text evidence="9 10">Catalyzes hydrolysis of the D-alanyl-D-alanine dipeptide.</text>
</comment>
<dbReference type="CDD" id="cd14840">
    <property type="entry name" value="D-Ala-D-Ala_dipeptidase_Aad"/>
    <property type="match status" value="1"/>
</dbReference>
<dbReference type="GO" id="GO:0006508">
    <property type="term" value="P:proteolysis"/>
    <property type="evidence" value="ECO:0007669"/>
    <property type="project" value="UniProtKB-KW"/>
</dbReference>
<evidence type="ECO:0000256" key="5">
    <source>
        <dbReference type="ARBA" id="ARBA00022833"/>
    </source>
</evidence>
<sequence>MNALTVPCEAIPGRPDFRRLDTIAGIAVDLRYATADNFVGRDLYSPLDCHWLHKDAAAALEGAAAWLAARKPEYKLLVLDALRPQRVQEQLWAALQGTDLLTYIADPTRGSIHSFGMALDLTLMDVHGQELDMGTGFDDLTERSHPALEEGLLAIGALTSQQIENRHWLRNAMLHNGWHGINTEWWHFDCGDRIHVRQHYTRVL</sequence>
<dbReference type="RefSeq" id="WP_161006322.1">
    <property type="nucleotide sequence ID" value="NZ_WWCN01000005.1"/>
</dbReference>
<keyword evidence="5 9" id="KW-0862">Zinc</keyword>
<reference evidence="11 12" key="1">
    <citation type="submission" date="2019-12" db="EMBL/GenBank/DDBJ databases">
        <title>Novel species isolated from a subtropical stream in China.</title>
        <authorList>
            <person name="Lu H."/>
        </authorList>
    </citation>
    <scope>NUCLEOTIDE SEQUENCE [LARGE SCALE GENOMIC DNA]</scope>
    <source>
        <strain evidence="11 12">FT135W</strain>
    </source>
</reference>
<evidence type="ECO:0000256" key="3">
    <source>
        <dbReference type="ARBA" id="ARBA00022723"/>
    </source>
</evidence>
<evidence type="ECO:0000256" key="10">
    <source>
        <dbReference type="PIRNR" id="PIRNR026671"/>
    </source>
</evidence>
<evidence type="ECO:0000256" key="2">
    <source>
        <dbReference type="ARBA" id="ARBA00022670"/>
    </source>
</evidence>
<keyword evidence="3 9" id="KW-0479">Metal-binding</keyword>
<gene>
    <name evidence="9" type="primary">ddpX</name>
    <name evidence="11" type="ORF">GTP46_09130</name>
</gene>
<evidence type="ECO:0000313" key="12">
    <source>
        <dbReference type="Proteomes" id="UP000479335"/>
    </source>
</evidence>
<keyword evidence="12" id="KW-1185">Reference proteome</keyword>
<feature type="binding site" evidence="9">
    <location>
        <position position="187"/>
    </location>
    <ligand>
        <name>Zn(2+)</name>
        <dbReference type="ChEBI" id="CHEBI:29105"/>
        <note>catalytic</note>
    </ligand>
</feature>
<dbReference type="InterPro" id="IPR009045">
    <property type="entry name" value="Zn_M74/Hedgehog-like"/>
</dbReference>
<accession>A0A6L8K8B1</accession>
<keyword evidence="6 9" id="KW-0224">Dipeptidase</keyword>
<comment type="caution">
    <text evidence="11">The sequence shown here is derived from an EMBL/GenBank/DDBJ whole genome shotgun (WGS) entry which is preliminary data.</text>
</comment>
<protein>
    <recommendedName>
        <fullName evidence="9 10">D-alanyl-D-alanine dipeptidase</fullName>
        <shortName evidence="9 10">D-Ala-D-Ala dipeptidase</shortName>
        <ecNumber evidence="9 10">3.4.13.22</ecNumber>
    </recommendedName>
</protein>
<keyword evidence="7 9" id="KW-0482">Metalloprotease</keyword>
<feature type="active site" description="Proton donor/acceptor" evidence="9">
    <location>
        <position position="184"/>
    </location>
</feature>
<dbReference type="Proteomes" id="UP000479335">
    <property type="component" value="Unassembled WGS sequence"/>
</dbReference>
<evidence type="ECO:0000313" key="11">
    <source>
        <dbReference type="EMBL" id="MYM22807.1"/>
    </source>
</evidence>
<evidence type="ECO:0000256" key="1">
    <source>
        <dbReference type="ARBA" id="ARBA00001362"/>
    </source>
</evidence>
<evidence type="ECO:0000256" key="4">
    <source>
        <dbReference type="ARBA" id="ARBA00022801"/>
    </source>
</evidence>
<dbReference type="PANTHER" id="PTHR43126">
    <property type="entry name" value="D-ALANYL-D-ALANINE DIPEPTIDASE"/>
    <property type="match status" value="1"/>
</dbReference>
<name>A0A6L8K8B1_9BURK</name>
<evidence type="ECO:0000256" key="6">
    <source>
        <dbReference type="ARBA" id="ARBA00022997"/>
    </source>
</evidence>
<dbReference type="SUPFAM" id="SSF55166">
    <property type="entry name" value="Hedgehog/DD-peptidase"/>
    <property type="match status" value="1"/>
</dbReference>
<dbReference type="InterPro" id="IPR000755">
    <property type="entry name" value="A_A_dipeptidase"/>
</dbReference>
<dbReference type="EMBL" id="WWCN01000005">
    <property type="protein sequence ID" value="MYM22807.1"/>
    <property type="molecule type" value="Genomic_DNA"/>
</dbReference>
<dbReference type="Pfam" id="PF01427">
    <property type="entry name" value="Peptidase_M15"/>
    <property type="match status" value="1"/>
</dbReference>
<evidence type="ECO:0000256" key="8">
    <source>
        <dbReference type="ARBA" id="ARBA00023316"/>
    </source>
</evidence>
<keyword evidence="2 9" id="KW-0645">Protease</keyword>
<evidence type="ECO:0000256" key="7">
    <source>
        <dbReference type="ARBA" id="ARBA00023049"/>
    </source>
</evidence>